<dbReference type="Pfam" id="PF00646">
    <property type="entry name" value="F-box"/>
    <property type="match status" value="1"/>
</dbReference>
<dbReference type="InterPro" id="IPR050942">
    <property type="entry name" value="F-box_BR-signaling"/>
</dbReference>
<feature type="domain" description="KIB1-4 beta-propeller" evidence="2">
    <location>
        <begin position="87"/>
        <end position="379"/>
    </location>
</feature>
<evidence type="ECO:0008006" key="5">
    <source>
        <dbReference type="Google" id="ProtNLM"/>
    </source>
</evidence>
<dbReference type="EMBL" id="JAINDJ010000004">
    <property type="protein sequence ID" value="KAG9448459.1"/>
    <property type="molecule type" value="Genomic_DNA"/>
</dbReference>
<comment type="caution">
    <text evidence="3">The sequence shown here is derived from an EMBL/GenBank/DDBJ whole genome shotgun (WGS) entry which is preliminary data.</text>
</comment>
<dbReference type="Proteomes" id="UP000825729">
    <property type="component" value="Unassembled WGS sequence"/>
</dbReference>
<dbReference type="InterPro" id="IPR036047">
    <property type="entry name" value="F-box-like_dom_sf"/>
</dbReference>
<reference evidence="3 4" key="1">
    <citation type="submission" date="2021-07" db="EMBL/GenBank/DDBJ databases">
        <title>The Aristolochia fimbriata genome: insights into angiosperm evolution, floral development and chemical biosynthesis.</title>
        <authorList>
            <person name="Jiao Y."/>
        </authorList>
    </citation>
    <scope>NUCLEOTIDE SEQUENCE [LARGE SCALE GENOMIC DNA]</scope>
    <source>
        <strain evidence="3">IBCAS-2021</strain>
        <tissue evidence="3">Leaf</tissue>
    </source>
</reference>
<evidence type="ECO:0000313" key="4">
    <source>
        <dbReference type="Proteomes" id="UP000825729"/>
    </source>
</evidence>
<dbReference type="Pfam" id="PF03478">
    <property type="entry name" value="Beta-prop_KIB1-4"/>
    <property type="match status" value="1"/>
</dbReference>
<feature type="domain" description="F-box" evidence="1">
    <location>
        <begin position="11"/>
        <end position="50"/>
    </location>
</feature>
<dbReference type="SUPFAM" id="SSF81383">
    <property type="entry name" value="F-box domain"/>
    <property type="match status" value="1"/>
</dbReference>
<evidence type="ECO:0000259" key="1">
    <source>
        <dbReference type="Pfam" id="PF00646"/>
    </source>
</evidence>
<dbReference type="PANTHER" id="PTHR44259">
    <property type="entry name" value="OS07G0183000 PROTEIN-RELATED"/>
    <property type="match status" value="1"/>
</dbReference>
<dbReference type="InterPro" id="IPR001810">
    <property type="entry name" value="F-box_dom"/>
</dbReference>
<sequence>MTVGCSMMPDWLRLPEELVASIAIRLTLISDYIRFGAVCTLWNSIATKNRHRLPGHLPWLLLQPTTTSTNPLLSSLCTCKKNSTSTSTRRRRVCGAGTGGWLIAVDDSTAVVSLFNPFTGFEIPLPPLATATNSSSCYLWKAVLSISPPAEYSGFVVMALYGQPRSHKQRLLALLYSRPNSPNNNDFSWLSLDQTPRVHDHSDIIADIICYKGRFYAVDNRGRLFECDIYNHHHHHSPPRLRLAATHLHEFHQAPAPERKDNYIHGNKRYLVESIQGDLLQAVVLCNNNVNIIRRLISTHHAADQEAAAAAEIGIEVFKHVKGDEREEMGRWVCGADDDEAAAGVGEQILVLGLYASFAFSASKHFADRPAPCKGTWIYNGGFCYPADNSGIFTYTMVSRKLAFLMFFKQNVAPRLEFLLHAEP</sequence>
<dbReference type="AlphaFoldDB" id="A0AAV7EIM8"/>
<name>A0AAV7EIM8_ARIFI</name>
<evidence type="ECO:0000313" key="3">
    <source>
        <dbReference type="EMBL" id="KAG9448459.1"/>
    </source>
</evidence>
<dbReference type="PANTHER" id="PTHR44259:SF114">
    <property type="entry name" value="OS06G0707300 PROTEIN"/>
    <property type="match status" value="1"/>
</dbReference>
<dbReference type="InterPro" id="IPR005174">
    <property type="entry name" value="KIB1-4_b-propeller"/>
</dbReference>
<keyword evidence="4" id="KW-1185">Reference proteome</keyword>
<proteinExistence type="predicted"/>
<evidence type="ECO:0000259" key="2">
    <source>
        <dbReference type="Pfam" id="PF03478"/>
    </source>
</evidence>
<gene>
    <name evidence="3" type="ORF">H6P81_008424</name>
</gene>
<organism evidence="3 4">
    <name type="scientific">Aristolochia fimbriata</name>
    <name type="common">White veined hardy Dutchman's pipe vine</name>
    <dbReference type="NCBI Taxonomy" id="158543"/>
    <lineage>
        <taxon>Eukaryota</taxon>
        <taxon>Viridiplantae</taxon>
        <taxon>Streptophyta</taxon>
        <taxon>Embryophyta</taxon>
        <taxon>Tracheophyta</taxon>
        <taxon>Spermatophyta</taxon>
        <taxon>Magnoliopsida</taxon>
        <taxon>Magnoliidae</taxon>
        <taxon>Piperales</taxon>
        <taxon>Aristolochiaceae</taxon>
        <taxon>Aristolochia</taxon>
    </lineage>
</organism>
<dbReference type="Gene3D" id="1.20.1280.50">
    <property type="match status" value="1"/>
</dbReference>
<accession>A0AAV7EIM8</accession>
<protein>
    <recommendedName>
        <fullName evidence="5">F-box protein</fullName>
    </recommendedName>
</protein>